<name>A0A373FLG6_COMTE</name>
<dbReference type="OrthoDB" id="8855024at2"/>
<keyword evidence="2" id="KW-1185">Reference proteome</keyword>
<dbReference type="EMBL" id="QURR01000012">
    <property type="protein sequence ID" value="RGE44983.1"/>
    <property type="molecule type" value="Genomic_DNA"/>
</dbReference>
<comment type="caution">
    <text evidence="1">The sequence shown here is derived from an EMBL/GenBank/DDBJ whole genome shotgun (WGS) entry which is preliminary data.</text>
</comment>
<evidence type="ECO:0000313" key="1">
    <source>
        <dbReference type="EMBL" id="RGE44983.1"/>
    </source>
</evidence>
<organism evidence="1 2">
    <name type="scientific">Comamonas testosteroni</name>
    <name type="common">Pseudomonas testosteroni</name>
    <dbReference type="NCBI Taxonomy" id="285"/>
    <lineage>
        <taxon>Bacteria</taxon>
        <taxon>Pseudomonadati</taxon>
        <taxon>Pseudomonadota</taxon>
        <taxon>Betaproteobacteria</taxon>
        <taxon>Burkholderiales</taxon>
        <taxon>Comamonadaceae</taxon>
        <taxon>Comamonas</taxon>
    </lineage>
</organism>
<reference evidence="1 2" key="1">
    <citation type="submission" date="2018-08" db="EMBL/GenBank/DDBJ databases">
        <title>Comamonas testosteroni strain SWCO2.</title>
        <authorList>
            <person name="Jiang N."/>
            <person name="Zhang X.Z."/>
        </authorList>
    </citation>
    <scope>NUCLEOTIDE SEQUENCE [LARGE SCALE GENOMIC DNA]</scope>
    <source>
        <strain evidence="1 2">SWCO2</strain>
    </source>
</reference>
<evidence type="ECO:0000313" key="2">
    <source>
        <dbReference type="Proteomes" id="UP000261948"/>
    </source>
</evidence>
<proteinExistence type="predicted"/>
<dbReference type="Proteomes" id="UP000261948">
    <property type="component" value="Unassembled WGS sequence"/>
</dbReference>
<accession>A0A373FLG6</accession>
<dbReference type="AlphaFoldDB" id="A0A373FLG6"/>
<gene>
    <name evidence="1" type="ORF">DZC30_11580</name>
</gene>
<protein>
    <submittedName>
        <fullName evidence="1">Uncharacterized protein</fullName>
    </submittedName>
</protein>
<sequence length="259" mass="26273">MSSATHHRSRTALRVGALALVCVLGLGAAMPSHAFWGLLGKAGKAAGAAGKAAEAGGTAASAASKAGKAAEAAQTAGKTAAAGTVAVGGAELAAASTRHGLIFAADDAAHLAGKAPLAAADKAMLAATPPEVARYLSRPADALSAADSTQMLSLYQQMMKQADKSGDFTVVERMPSLHASKTPEIHTINRQAATTTVASSGSLPSAELSFHALRLLSHAANSPHNSPALRELQQYCQNPPAATWQPEQAELCRNVPKTR</sequence>